<dbReference type="OrthoDB" id="931766at2"/>
<keyword evidence="2" id="KW-0732">Signal</keyword>
<dbReference type="Pfam" id="PF07012">
    <property type="entry name" value="Curlin_rpt"/>
    <property type="match status" value="1"/>
</dbReference>
<dbReference type="InterPro" id="IPR009742">
    <property type="entry name" value="Curlin_rpt"/>
</dbReference>
<comment type="caution">
    <text evidence="3">The sequence shown here is derived from an EMBL/GenBank/DDBJ whole genome shotgun (WGS) entry which is preliminary data.</text>
</comment>
<name>A0A5J4FX67_9FLAO</name>
<proteinExistence type="inferred from homology"/>
<keyword evidence="4" id="KW-1185">Reference proteome</keyword>
<evidence type="ECO:0000313" key="3">
    <source>
        <dbReference type="EMBL" id="GEQ85724.1"/>
    </source>
</evidence>
<sequence length="300" mass="31588">MKKVILTGMFSFLTLMGFSQNISDLLQSGTNNADINQTSTGVFYNASDVDQNGASNDAQITQVGNNESVLTQTGTLNMATVNQVGGNGNPGFNQNRQDSSIDQDGTNNQAFVSQVSGVGNNFASGNSSVLTQNNTASSNGVGNFATITQTKRNQTSTATQTNGNNYLSVTQERDLSNVSISNQTSSELSSGSLAGGYLNRSTVMQRFRRNFSDVAQNGDNNDSSVNQSSTLNSTPMTNEAYIVQDGDLGTSVLVQNNLNNSLRGDNTATVMQTNMVNGLGNMNTATQLGANTATVTQTNN</sequence>
<comment type="similarity">
    <text evidence="1">Belongs to the CsgA/CsgB family.</text>
</comment>
<evidence type="ECO:0000256" key="1">
    <source>
        <dbReference type="ARBA" id="ARBA00009766"/>
    </source>
</evidence>
<dbReference type="AlphaFoldDB" id="A0A5J4FX67"/>
<dbReference type="RefSeq" id="WP_151893625.1">
    <property type="nucleotide sequence ID" value="NZ_BKCF01000001.1"/>
</dbReference>
<evidence type="ECO:0000256" key="2">
    <source>
        <dbReference type="ARBA" id="ARBA00022729"/>
    </source>
</evidence>
<gene>
    <name evidence="3" type="ORF">ULMS_12320</name>
</gene>
<dbReference type="GO" id="GO:0007155">
    <property type="term" value="P:cell adhesion"/>
    <property type="evidence" value="ECO:0007669"/>
    <property type="project" value="InterPro"/>
</dbReference>
<organism evidence="3 4">
    <name type="scientific">Patiriisocius marinistellae</name>
    <dbReference type="NCBI Taxonomy" id="2494560"/>
    <lineage>
        <taxon>Bacteria</taxon>
        <taxon>Pseudomonadati</taxon>
        <taxon>Bacteroidota</taxon>
        <taxon>Flavobacteriia</taxon>
        <taxon>Flavobacteriales</taxon>
        <taxon>Flavobacteriaceae</taxon>
        <taxon>Patiriisocius</taxon>
    </lineage>
</organism>
<dbReference type="EMBL" id="BKCF01000001">
    <property type="protein sequence ID" value="GEQ85724.1"/>
    <property type="molecule type" value="Genomic_DNA"/>
</dbReference>
<reference evidence="3 4" key="1">
    <citation type="submission" date="2019-08" db="EMBL/GenBank/DDBJ databases">
        <title>Ulvibacter marinistellae sp. nov., isolated from a starfish, Patiria pectinifera.</title>
        <authorList>
            <person name="Kawano K."/>
            <person name="Ushijima N."/>
            <person name="Kihara M."/>
            <person name="Itoh H."/>
        </authorList>
    </citation>
    <scope>NUCLEOTIDE SEQUENCE [LARGE SCALE GENOMIC DNA]</scope>
    <source>
        <strain evidence="3 4">KK4</strain>
    </source>
</reference>
<evidence type="ECO:0000313" key="4">
    <source>
        <dbReference type="Proteomes" id="UP000326994"/>
    </source>
</evidence>
<protein>
    <recommendedName>
        <fullName evidence="5">Curlin associated repeat-containing protein</fullName>
    </recommendedName>
</protein>
<dbReference type="GO" id="GO:0009289">
    <property type="term" value="C:pilus"/>
    <property type="evidence" value="ECO:0007669"/>
    <property type="project" value="InterPro"/>
</dbReference>
<dbReference type="Proteomes" id="UP000326994">
    <property type="component" value="Unassembled WGS sequence"/>
</dbReference>
<evidence type="ECO:0008006" key="5">
    <source>
        <dbReference type="Google" id="ProtNLM"/>
    </source>
</evidence>
<accession>A0A5J4FX67</accession>